<sequence>MQLTERHIIKSTSHRFAEIDGLAFKSKNLYNAANYVIRQSFIYGWGYVNYSEMNGLMKFCEVYKALPAKVSQQILMVLDKNWKSFFEAVKAYKTDSSKFTGRPKLPKYKDQTKGRNILVYTIQAISSKQLKKGIIKLSGTDLSIKTKINPDRICQVRLVPKCDCYVIEVIYDEPESTFSGDKFVASIDLGLDNLAALTSSQPGFTPLLVNGRPLKSINQFYNKRKAKLQSQLKGNRRTSCRIQRLTRCRNQKVDNYLHHASRLVVDLLRAKQIGTLVIGKNAQWKTEIDLGKQTNQNFVSIPHARLIEMLDYKARLVGIEVIVQEESYTSRANFLGLDPIPVYGKTDKDPVFTGKRIKRGLYKTSIGQLINSDVNGSYNILRKAIPNAFSNGIGSCVVGPMRVNPLKVKVKGAGLEASHVYK</sequence>
<evidence type="ECO:0000259" key="6">
    <source>
        <dbReference type="Pfam" id="PF07282"/>
    </source>
</evidence>
<dbReference type="Pfam" id="PF01385">
    <property type="entry name" value="OrfB_IS605"/>
    <property type="match status" value="1"/>
</dbReference>
<name>K9VEB1_9CYAN</name>
<dbReference type="NCBIfam" id="TIGR01766">
    <property type="entry name" value="IS200/IS605 family accessory protein TnpB-like domain"/>
    <property type="match status" value="1"/>
</dbReference>
<dbReference type="STRING" id="179408.Osc7112_1291"/>
<evidence type="ECO:0000256" key="4">
    <source>
        <dbReference type="ARBA" id="ARBA00023172"/>
    </source>
</evidence>
<evidence type="ECO:0000256" key="2">
    <source>
        <dbReference type="ARBA" id="ARBA00022578"/>
    </source>
</evidence>
<dbReference type="InterPro" id="IPR001959">
    <property type="entry name" value="Transposase"/>
</dbReference>
<evidence type="ECO:0000256" key="3">
    <source>
        <dbReference type="ARBA" id="ARBA00023125"/>
    </source>
</evidence>
<reference evidence="7 8" key="1">
    <citation type="submission" date="2012-05" db="EMBL/GenBank/DDBJ databases">
        <title>Finished chromosome of genome of Oscillatoria sp. PCC 7112.</title>
        <authorList>
            <consortium name="US DOE Joint Genome Institute"/>
            <person name="Gugger M."/>
            <person name="Coursin T."/>
            <person name="Rippka R."/>
            <person name="Tandeau De Marsac N."/>
            <person name="Huntemann M."/>
            <person name="Wei C.-L."/>
            <person name="Han J."/>
            <person name="Detter J.C."/>
            <person name="Han C."/>
            <person name="Tapia R."/>
            <person name="Davenport K."/>
            <person name="Daligault H."/>
            <person name="Erkkila T."/>
            <person name="Gu W."/>
            <person name="Munk A.C.C."/>
            <person name="Teshima H."/>
            <person name="Xu Y."/>
            <person name="Chain P."/>
            <person name="Chen A."/>
            <person name="Krypides N."/>
            <person name="Mavromatis K."/>
            <person name="Markowitz V."/>
            <person name="Szeto E."/>
            <person name="Ivanova N."/>
            <person name="Mikhailova N."/>
            <person name="Ovchinnikova G."/>
            <person name="Pagani I."/>
            <person name="Pati A."/>
            <person name="Goodwin L."/>
            <person name="Peters L."/>
            <person name="Pitluck S."/>
            <person name="Woyke T."/>
            <person name="Kerfeld C."/>
        </authorList>
    </citation>
    <scope>NUCLEOTIDE SEQUENCE [LARGE SCALE GENOMIC DNA]</scope>
    <source>
        <strain evidence="7 8">PCC 7112</strain>
    </source>
</reference>
<dbReference type="PATRIC" id="fig|179408.3.peg.1570"/>
<accession>K9VEB1</accession>
<evidence type="ECO:0000259" key="5">
    <source>
        <dbReference type="Pfam" id="PF01385"/>
    </source>
</evidence>
<dbReference type="NCBIfam" id="NF040570">
    <property type="entry name" value="guided_TnpB"/>
    <property type="match status" value="1"/>
</dbReference>
<gene>
    <name evidence="7" type="ORF">Osc7112_1291</name>
</gene>
<dbReference type="AlphaFoldDB" id="K9VEB1"/>
<dbReference type="eggNOG" id="COG0675">
    <property type="taxonomic scope" value="Bacteria"/>
</dbReference>
<feature type="domain" description="Probable transposase IS891/IS1136/IS1341" evidence="5">
    <location>
        <begin position="182"/>
        <end position="284"/>
    </location>
</feature>
<dbReference type="InterPro" id="IPR010095">
    <property type="entry name" value="Cas12f1-like_TNB"/>
</dbReference>
<evidence type="ECO:0000313" key="8">
    <source>
        <dbReference type="Proteomes" id="UP000010478"/>
    </source>
</evidence>
<dbReference type="GO" id="GO:0003677">
    <property type="term" value="F:DNA binding"/>
    <property type="evidence" value="ECO:0007669"/>
    <property type="project" value="UniProtKB-KW"/>
</dbReference>
<dbReference type="GO" id="GO:0006310">
    <property type="term" value="P:DNA recombination"/>
    <property type="evidence" value="ECO:0007669"/>
    <property type="project" value="UniProtKB-KW"/>
</dbReference>
<dbReference type="Proteomes" id="UP000010478">
    <property type="component" value="Chromosome"/>
</dbReference>
<keyword evidence="2" id="KW-0815">Transposition</keyword>
<keyword evidence="8" id="KW-1185">Reference proteome</keyword>
<evidence type="ECO:0000313" key="7">
    <source>
        <dbReference type="EMBL" id="AFZ05834.1"/>
    </source>
</evidence>
<dbReference type="KEGG" id="oni:Osc7112_1291"/>
<evidence type="ECO:0000256" key="1">
    <source>
        <dbReference type="ARBA" id="ARBA00008761"/>
    </source>
</evidence>
<dbReference type="OrthoDB" id="442799at2"/>
<dbReference type="RefSeq" id="WP_015175158.1">
    <property type="nucleotide sequence ID" value="NC_019729.1"/>
</dbReference>
<dbReference type="GO" id="GO:0032196">
    <property type="term" value="P:transposition"/>
    <property type="evidence" value="ECO:0007669"/>
    <property type="project" value="UniProtKB-KW"/>
</dbReference>
<keyword evidence="3" id="KW-0238">DNA-binding</keyword>
<keyword evidence="4" id="KW-0233">DNA recombination</keyword>
<proteinExistence type="inferred from homology"/>
<comment type="similarity">
    <text evidence="1">In the C-terminal section; belongs to the transposase 35 family.</text>
</comment>
<organism evidence="7 8">
    <name type="scientific">Phormidium nigroviride PCC 7112</name>
    <dbReference type="NCBI Taxonomy" id="179408"/>
    <lineage>
        <taxon>Bacteria</taxon>
        <taxon>Bacillati</taxon>
        <taxon>Cyanobacteriota</taxon>
        <taxon>Cyanophyceae</taxon>
        <taxon>Oscillatoriophycideae</taxon>
        <taxon>Oscillatoriales</taxon>
        <taxon>Oscillatoriaceae</taxon>
        <taxon>Phormidium</taxon>
    </lineage>
</organism>
<protein>
    <submittedName>
        <fullName evidence="7">Transposase, IS605 OrfB family</fullName>
    </submittedName>
</protein>
<dbReference type="EMBL" id="CP003614">
    <property type="protein sequence ID" value="AFZ05834.1"/>
    <property type="molecule type" value="Genomic_DNA"/>
</dbReference>
<feature type="domain" description="Cas12f1-like TNB" evidence="6">
    <location>
        <begin position="303"/>
        <end position="380"/>
    </location>
</feature>
<dbReference type="Pfam" id="PF07282">
    <property type="entry name" value="Cas12f1-like_TNB"/>
    <property type="match status" value="1"/>
</dbReference>
<dbReference type="HOGENOM" id="CLU_032903_16_0_3"/>